<dbReference type="Proteomes" id="UP001519460">
    <property type="component" value="Unassembled WGS sequence"/>
</dbReference>
<accession>A0ABD0LY52</accession>
<protein>
    <submittedName>
        <fullName evidence="1">Uncharacterized protein</fullName>
    </submittedName>
</protein>
<sequence length="204" mass="22755">MVDHSKCSDVKPLLMQVPNMDTIEVILPTGVDLLIFKFSLSVSRKKNKDTHSLPSLTLPLFCTFCFVCQDKCSNTSRSSTVLSVVVVSTCEPVSFVTTSTVAVPSLNSHDTNLIFYSSFLRLQCYMHCIDQLYISLQESVATGHMLQMPGLNAKPTSTWYTLSTLSKPRQPRSAQCRIADCCHPQSKPYPHMVKGTKCHGHEKH</sequence>
<evidence type="ECO:0000313" key="1">
    <source>
        <dbReference type="EMBL" id="KAK7503892.1"/>
    </source>
</evidence>
<proteinExistence type="predicted"/>
<gene>
    <name evidence="1" type="ORF">BaRGS_00005015</name>
</gene>
<comment type="caution">
    <text evidence="1">The sequence shown here is derived from an EMBL/GenBank/DDBJ whole genome shotgun (WGS) entry which is preliminary data.</text>
</comment>
<dbReference type="EMBL" id="JACVVK020000018">
    <property type="protein sequence ID" value="KAK7503892.1"/>
    <property type="molecule type" value="Genomic_DNA"/>
</dbReference>
<keyword evidence="2" id="KW-1185">Reference proteome</keyword>
<reference evidence="1 2" key="1">
    <citation type="journal article" date="2023" name="Sci. Data">
        <title>Genome assembly of the Korean intertidal mud-creeper Batillaria attramentaria.</title>
        <authorList>
            <person name="Patra A.K."/>
            <person name="Ho P.T."/>
            <person name="Jun S."/>
            <person name="Lee S.J."/>
            <person name="Kim Y."/>
            <person name="Won Y.J."/>
        </authorList>
    </citation>
    <scope>NUCLEOTIDE SEQUENCE [LARGE SCALE GENOMIC DNA]</scope>
    <source>
        <strain evidence="1">Wonlab-2016</strain>
    </source>
</reference>
<dbReference type="AlphaFoldDB" id="A0ABD0LY52"/>
<evidence type="ECO:0000313" key="2">
    <source>
        <dbReference type="Proteomes" id="UP001519460"/>
    </source>
</evidence>
<organism evidence="1 2">
    <name type="scientific">Batillaria attramentaria</name>
    <dbReference type="NCBI Taxonomy" id="370345"/>
    <lineage>
        <taxon>Eukaryota</taxon>
        <taxon>Metazoa</taxon>
        <taxon>Spiralia</taxon>
        <taxon>Lophotrochozoa</taxon>
        <taxon>Mollusca</taxon>
        <taxon>Gastropoda</taxon>
        <taxon>Caenogastropoda</taxon>
        <taxon>Sorbeoconcha</taxon>
        <taxon>Cerithioidea</taxon>
        <taxon>Batillariidae</taxon>
        <taxon>Batillaria</taxon>
    </lineage>
</organism>
<name>A0ABD0LY52_9CAEN</name>